<dbReference type="InterPro" id="IPR050712">
    <property type="entry name" value="NAD(P)H-dep_reductase"/>
</dbReference>
<proteinExistence type="predicted"/>
<dbReference type="Gene3D" id="3.30.450.20">
    <property type="entry name" value="PAS domain"/>
    <property type="match status" value="1"/>
</dbReference>
<dbReference type="InterPro" id="IPR005025">
    <property type="entry name" value="FMN_Rdtase-like_dom"/>
</dbReference>
<feature type="domain" description="NADPH-dependent FMN reductase-like" evidence="2">
    <location>
        <begin position="1"/>
        <end position="145"/>
    </location>
</feature>
<evidence type="ECO:0000313" key="4">
    <source>
        <dbReference type="Proteomes" id="UP001597191"/>
    </source>
</evidence>
<dbReference type="Gene3D" id="3.40.50.360">
    <property type="match status" value="1"/>
</dbReference>
<dbReference type="Proteomes" id="UP001597191">
    <property type="component" value="Unassembled WGS sequence"/>
</dbReference>
<organism evidence="3 4">
    <name type="scientific">Lapidilactobacillus gannanensis</name>
    <dbReference type="NCBI Taxonomy" id="2486002"/>
    <lineage>
        <taxon>Bacteria</taxon>
        <taxon>Bacillati</taxon>
        <taxon>Bacillota</taxon>
        <taxon>Bacilli</taxon>
        <taxon>Lactobacillales</taxon>
        <taxon>Lactobacillaceae</taxon>
        <taxon>Lapidilactobacillus</taxon>
    </lineage>
</organism>
<comment type="caution">
    <text evidence="3">The sequence shown here is derived from an EMBL/GenBank/DDBJ whole genome shotgun (WGS) entry which is preliminary data.</text>
</comment>
<sequence length="417" mass="45925">MKLVGIVGSNSDQSYNRLLMKYIAVHNADLFDLEILDTKDIPLFNQSQDQTDAGPIQFMKRKIEQADGVIIATPEHNHTVPANLKSLIEWLSFKIHPLDNKPVLIVGASYYDQGSSRAQLHLRQIMEAPGVNAIVMPGNEFLLAEVKQAFDDHGEIKDTKTSEFLQVTLRKFVKFVQVAKALEEPKPLPKEDLNATGKIATTIPDVDMRAADWVEQAAKKVQAVSGDTYVQLDRGILTVDQINYLLSSMPMELTYADSNNEFLYYNAGKEQAGTLAGRKPEQVGNPLIVCHPAKALKNVEWVLQQLRAGKQDVIRIHVPKHGPDKYVVHSYQAMHDDQQHYVGLNEYVMDIKPVIDWYLQQTKQHLVGATSADSVASASVKNDPATSNDAVASASVKAATPPAPAKADGVASASVKP</sequence>
<dbReference type="PANTHER" id="PTHR30543">
    <property type="entry name" value="CHROMATE REDUCTASE"/>
    <property type="match status" value="1"/>
</dbReference>
<dbReference type="EMBL" id="JBHTOH010000006">
    <property type="protein sequence ID" value="MFD1410100.1"/>
    <property type="molecule type" value="Genomic_DNA"/>
</dbReference>
<protein>
    <submittedName>
        <fullName evidence="3">NAD(P)H-dependent oxidoreductase</fullName>
    </submittedName>
</protein>
<dbReference type="Pfam" id="PF13596">
    <property type="entry name" value="PAS_10"/>
    <property type="match status" value="1"/>
</dbReference>
<dbReference type="Pfam" id="PF03358">
    <property type="entry name" value="FMN_red"/>
    <property type="match status" value="1"/>
</dbReference>
<evidence type="ECO:0000259" key="2">
    <source>
        <dbReference type="Pfam" id="PF03358"/>
    </source>
</evidence>
<name>A0ABW4BIR1_9LACO</name>
<dbReference type="SUPFAM" id="SSF52218">
    <property type="entry name" value="Flavoproteins"/>
    <property type="match status" value="1"/>
</dbReference>
<evidence type="ECO:0000256" key="1">
    <source>
        <dbReference type="SAM" id="MobiDB-lite"/>
    </source>
</evidence>
<feature type="region of interest" description="Disordered" evidence="1">
    <location>
        <begin position="378"/>
        <end position="417"/>
    </location>
</feature>
<accession>A0ABW4BIR1</accession>
<feature type="compositionally biased region" description="Low complexity" evidence="1">
    <location>
        <begin position="390"/>
        <end position="400"/>
    </location>
</feature>
<evidence type="ECO:0000313" key="3">
    <source>
        <dbReference type="EMBL" id="MFD1410100.1"/>
    </source>
</evidence>
<keyword evidence="4" id="KW-1185">Reference proteome</keyword>
<dbReference type="PANTHER" id="PTHR30543:SF21">
    <property type="entry name" value="NAD(P)H-DEPENDENT FMN REDUCTASE LOT6"/>
    <property type="match status" value="1"/>
</dbReference>
<dbReference type="RefSeq" id="WP_125648456.1">
    <property type="nucleotide sequence ID" value="NZ_JBHTOH010000006.1"/>
</dbReference>
<gene>
    <name evidence="3" type="ORF">ACFQ4R_00440</name>
</gene>
<reference evidence="4" key="1">
    <citation type="journal article" date="2019" name="Int. J. Syst. Evol. Microbiol.">
        <title>The Global Catalogue of Microorganisms (GCM) 10K type strain sequencing project: providing services to taxonomists for standard genome sequencing and annotation.</title>
        <authorList>
            <consortium name="The Broad Institute Genomics Platform"/>
            <consortium name="The Broad Institute Genome Sequencing Center for Infectious Disease"/>
            <person name="Wu L."/>
            <person name="Ma J."/>
        </authorList>
    </citation>
    <scope>NUCLEOTIDE SEQUENCE [LARGE SCALE GENOMIC DNA]</scope>
    <source>
        <strain evidence="4">CCM 8937</strain>
    </source>
</reference>
<dbReference type="InterPro" id="IPR029039">
    <property type="entry name" value="Flavoprotein-like_sf"/>
</dbReference>